<name>A0A1H6LHE6_9RHOB</name>
<accession>A0A1H6LHE6</accession>
<evidence type="ECO:0008006" key="4">
    <source>
        <dbReference type="Google" id="ProtNLM"/>
    </source>
</evidence>
<organism evidence="2 3">
    <name type="scientific">Paracoccus alkenifer</name>
    <dbReference type="NCBI Taxonomy" id="65735"/>
    <lineage>
        <taxon>Bacteria</taxon>
        <taxon>Pseudomonadati</taxon>
        <taxon>Pseudomonadota</taxon>
        <taxon>Alphaproteobacteria</taxon>
        <taxon>Rhodobacterales</taxon>
        <taxon>Paracoccaceae</taxon>
        <taxon>Paracoccus</taxon>
    </lineage>
</organism>
<feature type="transmembrane region" description="Helical" evidence="1">
    <location>
        <begin position="34"/>
        <end position="54"/>
    </location>
</feature>
<proteinExistence type="predicted"/>
<sequence>MPRLFLLLLSISMATLAGIGVIVALVMGYYHWQPIALSAALGALISLPVSWIAARRIQDMDPLDSPE</sequence>
<dbReference type="RefSeq" id="WP_090847043.1">
    <property type="nucleotide sequence ID" value="NZ_FNXG01000002.1"/>
</dbReference>
<keyword evidence="1" id="KW-1133">Transmembrane helix</keyword>
<dbReference type="AlphaFoldDB" id="A0A1H6LHE6"/>
<reference evidence="3" key="1">
    <citation type="submission" date="2016-10" db="EMBL/GenBank/DDBJ databases">
        <authorList>
            <person name="Varghese N."/>
            <person name="Submissions S."/>
        </authorList>
    </citation>
    <scope>NUCLEOTIDE SEQUENCE [LARGE SCALE GENOMIC DNA]</scope>
    <source>
        <strain evidence="3">DSM 11593</strain>
    </source>
</reference>
<dbReference type="STRING" id="65735.SAMN04488075_1591"/>
<keyword evidence="1" id="KW-0472">Membrane</keyword>
<evidence type="ECO:0000256" key="1">
    <source>
        <dbReference type="SAM" id="Phobius"/>
    </source>
</evidence>
<keyword evidence="1" id="KW-0812">Transmembrane</keyword>
<dbReference type="OrthoDB" id="7510999at2"/>
<gene>
    <name evidence="2" type="ORF">SAMN04488075_1591</name>
</gene>
<dbReference type="Proteomes" id="UP000199125">
    <property type="component" value="Unassembled WGS sequence"/>
</dbReference>
<dbReference type="EMBL" id="FNXG01000002">
    <property type="protein sequence ID" value="SEH87955.1"/>
    <property type="molecule type" value="Genomic_DNA"/>
</dbReference>
<evidence type="ECO:0000313" key="2">
    <source>
        <dbReference type="EMBL" id="SEH87955.1"/>
    </source>
</evidence>
<keyword evidence="3" id="KW-1185">Reference proteome</keyword>
<protein>
    <recommendedName>
        <fullName evidence="4">CTP synthetase</fullName>
    </recommendedName>
</protein>
<evidence type="ECO:0000313" key="3">
    <source>
        <dbReference type="Proteomes" id="UP000199125"/>
    </source>
</evidence>